<gene>
    <name evidence="1" type="ORF">GCM10023185_44270</name>
</gene>
<organism evidence="1 2">
    <name type="scientific">Hymenobacter saemangeumensis</name>
    <dbReference type="NCBI Taxonomy" id="1084522"/>
    <lineage>
        <taxon>Bacteria</taxon>
        <taxon>Pseudomonadati</taxon>
        <taxon>Bacteroidota</taxon>
        <taxon>Cytophagia</taxon>
        <taxon>Cytophagales</taxon>
        <taxon>Hymenobacteraceae</taxon>
        <taxon>Hymenobacter</taxon>
    </lineage>
</organism>
<comment type="caution">
    <text evidence="1">The sequence shown here is derived from an EMBL/GenBank/DDBJ whole genome shotgun (WGS) entry which is preliminary data.</text>
</comment>
<proteinExistence type="predicted"/>
<keyword evidence="2" id="KW-1185">Reference proteome</keyword>
<reference evidence="2" key="1">
    <citation type="journal article" date="2019" name="Int. J. Syst. Evol. Microbiol.">
        <title>The Global Catalogue of Microorganisms (GCM) 10K type strain sequencing project: providing services to taxonomists for standard genome sequencing and annotation.</title>
        <authorList>
            <consortium name="The Broad Institute Genomics Platform"/>
            <consortium name="The Broad Institute Genome Sequencing Center for Infectious Disease"/>
            <person name="Wu L."/>
            <person name="Ma J."/>
        </authorList>
    </citation>
    <scope>NUCLEOTIDE SEQUENCE [LARGE SCALE GENOMIC DNA]</scope>
    <source>
        <strain evidence="2">JCM 17923</strain>
    </source>
</reference>
<accession>A0ABP8IS81</accession>
<evidence type="ECO:0000313" key="1">
    <source>
        <dbReference type="EMBL" id="GAA4370053.1"/>
    </source>
</evidence>
<evidence type="ECO:0000313" key="2">
    <source>
        <dbReference type="Proteomes" id="UP001501153"/>
    </source>
</evidence>
<sequence>MKETDKKAAVLVASVVLFLMFCLGVLLAGESYNPFDPYADTEFASDYTPEKFRAVKVGMTLGQVREIVGEPLFSFRDSTSGLLLSIEYHYTNDGYLRRRTDKSFVLVSDLAWYRSGVTFNADSIVCQVDSGWSYD</sequence>
<dbReference type="RefSeq" id="WP_345238345.1">
    <property type="nucleotide sequence ID" value="NZ_BAABGZ010000081.1"/>
</dbReference>
<protein>
    <recommendedName>
        <fullName evidence="3">Outer membrane protein assembly factor BamE</fullName>
    </recommendedName>
</protein>
<evidence type="ECO:0008006" key="3">
    <source>
        <dbReference type="Google" id="ProtNLM"/>
    </source>
</evidence>
<dbReference type="Proteomes" id="UP001501153">
    <property type="component" value="Unassembled WGS sequence"/>
</dbReference>
<name>A0ABP8IS81_9BACT</name>
<dbReference type="EMBL" id="BAABGZ010000081">
    <property type="protein sequence ID" value="GAA4370053.1"/>
    <property type="molecule type" value="Genomic_DNA"/>
</dbReference>